<gene>
    <name evidence="3" type="ORF">CR513_42119</name>
</gene>
<feature type="domain" description="4Fe-4S ferredoxin-type" evidence="2">
    <location>
        <begin position="78"/>
        <end position="110"/>
    </location>
</feature>
<proteinExistence type="predicted"/>
<evidence type="ECO:0000313" key="4">
    <source>
        <dbReference type="Proteomes" id="UP000257109"/>
    </source>
</evidence>
<dbReference type="Pfam" id="PF03732">
    <property type="entry name" value="Retrotrans_gag"/>
    <property type="match status" value="1"/>
</dbReference>
<feature type="non-terminal residue" evidence="3">
    <location>
        <position position="1"/>
    </location>
</feature>
<accession>A0A371FHC0</accession>
<evidence type="ECO:0000256" key="1">
    <source>
        <dbReference type="SAM" id="MobiDB-lite"/>
    </source>
</evidence>
<name>A0A371FHC0_MUCPR</name>
<dbReference type="Proteomes" id="UP000257109">
    <property type="component" value="Unassembled WGS sequence"/>
</dbReference>
<organism evidence="3 4">
    <name type="scientific">Mucuna pruriens</name>
    <name type="common">Velvet bean</name>
    <name type="synonym">Dolichos pruriens</name>
    <dbReference type="NCBI Taxonomy" id="157652"/>
    <lineage>
        <taxon>Eukaryota</taxon>
        <taxon>Viridiplantae</taxon>
        <taxon>Streptophyta</taxon>
        <taxon>Embryophyta</taxon>
        <taxon>Tracheophyta</taxon>
        <taxon>Spermatophyta</taxon>
        <taxon>Magnoliopsida</taxon>
        <taxon>eudicotyledons</taxon>
        <taxon>Gunneridae</taxon>
        <taxon>Pentapetalae</taxon>
        <taxon>rosids</taxon>
        <taxon>fabids</taxon>
        <taxon>Fabales</taxon>
        <taxon>Fabaceae</taxon>
        <taxon>Papilionoideae</taxon>
        <taxon>50 kb inversion clade</taxon>
        <taxon>NPAAA clade</taxon>
        <taxon>indigoferoid/millettioid clade</taxon>
        <taxon>Phaseoleae</taxon>
        <taxon>Mucuna</taxon>
    </lineage>
</organism>
<protein>
    <recommendedName>
        <fullName evidence="2">4Fe-4S ferredoxin-type domain-containing protein</fullName>
    </recommendedName>
</protein>
<comment type="caution">
    <text evidence="3">The sequence shown here is derived from an EMBL/GenBank/DDBJ whole genome shotgun (WGS) entry which is preliminary data.</text>
</comment>
<dbReference type="InterPro" id="IPR017896">
    <property type="entry name" value="4Fe4S_Fe-S-bd"/>
</dbReference>
<evidence type="ECO:0000313" key="3">
    <source>
        <dbReference type="EMBL" id="RDX77714.1"/>
    </source>
</evidence>
<keyword evidence="4" id="KW-1185">Reference proteome</keyword>
<dbReference type="PROSITE" id="PS51379">
    <property type="entry name" value="4FE4S_FER_2"/>
    <property type="match status" value="1"/>
</dbReference>
<dbReference type="PANTHER" id="PTHR33223">
    <property type="entry name" value="CCHC-TYPE DOMAIN-CONTAINING PROTEIN"/>
    <property type="match status" value="1"/>
</dbReference>
<dbReference type="InterPro" id="IPR005162">
    <property type="entry name" value="Retrotrans_gag_dom"/>
</dbReference>
<dbReference type="AlphaFoldDB" id="A0A371FHC0"/>
<evidence type="ECO:0000259" key="2">
    <source>
        <dbReference type="PROSITE" id="PS51379"/>
    </source>
</evidence>
<reference evidence="3" key="1">
    <citation type="submission" date="2018-05" db="EMBL/GenBank/DDBJ databases">
        <title>Draft genome of Mucuna pruriens seed.</title>
        <authorList>
            <person name="Nnadi N.E."/>
            <person name="Vos R."/>
            <person name="Hasami M.H."/>
            <person name="Devisetty U.K."/>
            <person name="Aguiy J.C."/>
        </authorList>
    </citation>
    <scope>NUCLEOTIDE SEQUENCE [LARGE SCALE GENOMIC DNA]</scope>
    <source>
        <strain evidence="3">JCA_2017</strain>
    </source>
</reference>
<dbReference type="PANTHER" id="PTHR33223:SF3">
    <property type="match status" value="1"/>
</dbReference>
<feature type="region of interest" description="Disordered" evidence="1">
    <location>
        <begin position="1"/>
        <end position="41"/>
    </location>
</feature>
<dbReference type="OrthoDB" id="1749511at2759"/>
<sequence length="330" mass="38448">MCASKEHPTNADPTMQEIEPQRYQPPPPLRPQQPMQPSKAFGQIPSQTILSPQESMSNITLRSGKELAQQQSLNLHSEFFEISYLENCIDCDCTCIELTKCPNCIEISNVINSLQASVITTNKLQVEQKEELLWDLKKLGDFYEHLVKHSTLRFLLKKPQEDMALELSRWMRRRLPKKLQIEVKQGYYKQYPQLDPAQTYELKSCLIHLFPKFHGLAAEDPHKHLKEFHVVCSTMRPQGILEDYIKMKAFPFSLDGAAKDWLYLQPVLFNTWGDMNRMFLEKFFPASRTTTIKNEIYGIRQHIGETLHEYWERFNKLCATCLTIRSASCC</sequence>
<dbReference type="EMBL" id="QJKJ01009101">
    <property type="protein sequence ID" value="RDX77714.1"/>
    <property type="molecule type" value="Genomic_DNA"/>
</dbReference>